<dbReference type="InterPro" id="IPR025588">
    <property type="entry name" value="YcxB-like_C"/>
</dbReference>
<proteinExistence type="predicted"/>
<evidence type="ECO:0000313" key="3">
    <source>
        <dbReference type="EMBL" id="MBS2213597.1"/>
    </source>
</evidence>
<keyword evidence="4" id="KW-1185">Reference proteome</keyword>
<accession>A0ABS5KFC2</accession>
<dbReference type="Proteomes" id="UP000721861">
    <property type="component" value="Unassembled WGS sequence"/>
</dbReference>
<keyword evidence="1" id="KW-0472">Membrane</keyword>
<organism evidence="3 4">
    <name type="scientific">Carboxylicivirga mesophila</name>
    <dbReference type="NCBI Taxonomy" id="1166478"/>
    <lineage>
        <taxon>Bacteria</taxon>
        <taxon>Pseudomonadati</taxon>
        <taxon>Bacteroidota</taxon>
        <taxon>Bacteroidia</taxon>
        <taxon>Marinilabiliales</taxon>
        <taxon>Marinilabiliaceae</taxon>
        <taxon>Carboxylicivirga</taxon>
    </lineage>
</organism>
<sequence length="166" mass="19241">MKIETKIELKDYIKLMFILTYRKGSIIFSSIMGVFLAVITVATLTGDMVGSDGFPVMPLVLSMVILIVIPASVYYSATKNYNTHSRLQETITYEIDHQLIRSIGESFNSEMDWSKMHKVLELNSWFLLYQNKMVANLIPKQAMGEQRHELREIIKKQNIKYKLKKD</sequence>
<gene>
    <name evidence="3" type="ORF">KEM09_19470</name>
</gene>
<evidence type="ECO:0000256" key="1">
    <source>
        <dbReference type="SAM" id="Phobius"/>
    </source>
</evidence>
<comment type="caution">
    <text evidence="3">The sequence shown here is derived from an EMBL/GenBank/DDBJ whole genome shotgun (WGS) entry which is preliminary data.</text>
</comment>
<protein>
    <submittedName>
        <fullName evidence="3">YcxB family protein</fullName>
    </submittedName>
</protein>
<feature type="domain" description="YcxB-like C-terminal" evidence="2">
    <location>
        <begin position="100"/>
        <end position="154"/>
    </location>
</feature>
<keyword evidence="1" id="KW-1133">Transmembrane helix</keyword>
<keyword evidence="1" id="KW-0812">Transmembrane</keyword>
<dbReference type="Pfam" id="PF14317">
    <property type="entry name" value="YcxB"/>
    <property type="match status" value="1"/>
</dbReference>
<dbReference type="EMBL" id="JAGUCN010000030">
    <property type="protein sequence ID" value="MBS2213597.1"/>
    <property type="molecule type" value="Genomic_DNA"/>
</dbReference>
<evidence type="ECO:0000313" key="4">
    <source>
        <dbReference type="Proteomes" id="UP000721861"/>
    </source>
</evidence>
<feature type="transmembrane region" description="Helical" evidence="1">
    <location>
        <begin position="24"/>
        <end position="44"/>
    </location>
</feature>
<name>A0ABS5KFC2_9BACT</name>
<feature type="transmembrane region" description="Helical" evidence="1">
    <location>
        <begin position="56"/>
        <end position="77"/>
    </location>
</feature>
<dbReference type="RefSeq" id="WP_212230986.1">
    <property type="nucleotide sequence ID" value="NZ_JAGUCN010000030.1"/>
</dbReference>
<reference evidence="3 4" key="1">
    <citation type="journal article" date="2014" name="Int. J. Syst. Evol. Microbiol.">
        <title>Carboxylicivirga gen. nov. in the family Marinilabiliaceae with two novel species, Carboxylicivirga mesophila sp. nov. and Carboxylicivirga taeanensis sp. nov., and reclassification of Cytophaga fermentans as Saccharicrinis fermentans gen. nov., comb. nov.</title>
        <authorList>
            <person name="Yang S.H."/>
            <person name="Seo H.S."/>
            <person name="Woo J.H."/>
            <person name="Oh H.M."/>
            <person name="Jang H."/>
            <person name="Lee J.H."/>
            <person name="Kim S.J."/>
            <person name="Kwon K.K."/>
        </authorList>
    </citation>
    <scope>NUCLEOTIDE SEQUENCE [LARGE SCALE GENOMIC DNA]</scope>
    <source>
        <strain evidence="3 4">JCM 18290</strain>
    </source>
</reference>
<evidence type="ECO:0000259" key="2">
    <source>
        <dbReference type="Pfam" id="PF14317"/>
    </source>
</evidence>